<evidence type="ECO:0000313" key="4">
    <source>
        <dbReference type="EMBL" id="KEQ31362.1"/>
    </source>
</evidence>
<feature type="coiled-coil region" evidence="1">
    <location>
        <begin position="439"/>
        <end position="473"/>
    </location>
</feature>
<dbReference type="AlphaFoldDB" id="A0A081PKY9"/>
<dbReference type="GO" id="GO:0006355">
    <property type="term" value="P:regulation of DNA-templated transcription"/>
    <property type="evidence" value="ECO:0007669"/>
    <property type="project" value="InterPro"/>
</dbReference>
<dbReference type="SMART" id="SM00028">
    <property type="entry name" value="TPR"/>
    <property type="match status" value="5"/>
</dbReference>
<keyword evidence="2" id="KW-0472">Membrane</keyword>
<dbReference type="eggNOG" id="COG1595">
    <property type="taxonomic scope" value="Bacteria"/>
</dbReference>
<dbReference type="SUPFAM" id="SSF46894">
    <property type="entry name" value="C-terminal effector domain of the bipartite response regulators"/>
    <property type="match status" value="1"/>
</dbReference>
<gene>
    <name evidence="4" type="ORF">N180_07700</name>
</gene>
<dbReference type="Pfam" id="PF13424">
    <property type="entry name" value="TPR_12"/>
    <property type="match status" value="1"/>
</dbReference>
<accession>A0A081PKY9</accession>
<dbReference type="Pfam" id="PF13181">
    <property type="entry name" value="TPR_8"/>
    <property type="match status" value="1"/>
</dbReference>
<protein>
    <submittedName>
        <fullName evidence="4">Uncharacterized protein</fullName>
    </submittedName>
</protein>
<evidence type="ECO:0000256" key="2">
    <source>
        <dbReference type="SAM" id="Phobius"/>
    </source>
</evidence>
<dbReference type="InterPro" id="IPR019734">
    <property type="entry name" value="TPR_rpt"/>
</dbReference>
<sequence length="567" mass="66168">MSRYFKLIFTCFLFTLLSSYSKAEHPSTHLDRLLAKYRSYTQEDRLTYSFDSLIQKSKTEEKPFLKIIYKTLLAHLYSKKNDRKNAPSEQLYREAITLAEQTHHTGILIWANTEFGNYYYTYSEYISALPYYLSASRALESFPISKVPEASRVLIKNAYFFGTIDDHQTSIKLLETGLEITPRSSSEYGNILYAIGALYLKKEALEEAETYFLRTITSANNTADEMRRAKALGELAIIYSMRGDTDKAEIYLLEDIAISEKKSDQRNTMYAQIQLGKLYFKIGRLDKSEQIISKALLYATTKLYLKGFEKEILEIKLKIAQAKQDSQSELALRKKLDKINLHLSVTDGQEIVDKVNWQTQKERIKWQLEAEQAKLDKSSILKWTWATVSFLLCLIIVLTFLSYNRRLKFQSLHFERKLLSFEFEKIRSEKLLKETNNTLSSYQVYLEKKNEQIDQLEYEIDKIKNESERQSLESLLDSHLMTDENWMLFKNAFIAEKEEFYDDVLNTLPALTESNLRIILLQKLGLNNQEVANLLGITIDAVKKSKQRMRKKYGETLDQILKESHCV</sequence>
<feature type="chain" id="PRO_5001761950" evidence="3">
    <location>
        <begin position="24"/>
        <end position="567"/>
    </location>
</feature>
<evidence type="ECO:0000256" key="1">
    <source>
        <dbReference type="SAM" id="Coils"/>
    </source>
</evidence>
<dbReference type="EMBL" id="JNFF01000017">
    <property type="protein sequence ID" value="KEQ31362.1"/>
    <property type="molecule type" value="Genomic_DNA"/>
</dbReference>
<organism evidence="4 5">
    <name type="scientific">Pedobacter antarcticus 4BY</name>
    <dbReference type="NCBI Taxonomy" id="1358423"/>
    <lineage>
        <taxon>Bacteria</taxon>
        <taxon>Pseudomonadati</taxon>
        <taxon>Bacteroidota</taxon>
        <taxon>Sphingobacteriia</taxon>
        <taxon>Sphingobacteriales</taxon>
        <taxon>Sphingobacteriaceae</taxon>
        <taxon>Pedobacter</taxon>
    </lineage>
</organism>
<dbReference type="Gene3D" id="1.25.40.10">
    <property type="entry name" value="Tetratricopeptide repeat domain"/>
    <property type="match status" value="2"/>
</dbReference>
<proteinExistence type="predicted"/>
<dbReference type="InterPro" id="IPR011990">
    <property type="entry name" value="TPR-like_helical_dom_sf"/>
</dbReference>
<keyword evidence="3" id="KW-0732">Signal</keyword>
<comment type="caution">
    <text evidence="4">The sequence shown here is derived from an EMBL/GenBank/DDBJ whole genome shotgun (WGS) entry which is preliminary data.</text>
</comment>
<name>A0A081PKY9_9SPHI</name>
<reference evidence="4 5" key="1">
    <citation type="journal article" date="1992" name="Int. J. Syst. Bacteriol.">
        <title>Sphingobacterium antarcticus sp. nov. a Psychrotrophic Bacterium from the Soils of Schirmacher Oasis, Antarctica.</title>
        <authorList>
            <person name="Shivaji S."/>
            <person name="Ray M.K."/>
            <person name="Rao N.S."/>
            <person name="Saiserr L."/>
            <person name="Jagannadham M.V."/>
            <person name="Kumar G.S."/>
            <person name="Reddy G."/>
            <person name="Bhargava P.M."/>
        </authorList>
    </citation>
    <scope>NUCLEOTIDE SEQUENCE [LARGE SCALE GENOMIC DNA]</scope>
    <source>
        <strain evidence="4 5">4BY</strain>
    </source>
</reference>
<dbReference type="Proteomes" id="UP000028007">
    <property type="component" value="Unassembled WGS sequence"/>
</dbReference>
<dbReference type="InterPro" id="IPR016032">
    <property type="entry name" value="Sig_transdc_resp-reg_C-effctor"/>
</dbReference>
<evidence type="ECO:0000256" key="3">
    <source>
        <dbReference type="SAM" id="SignalP"/>
    </source>
</evidence>
<evidence type="ECO:0000313" key="5">
    <source>
        <dbReference type="Proteomes" id="UP000028007"/>
    </source>
</evidence>
<dbReference type="SUPFAM" id="SSF48452">
    <property type="entry name" value="TPR-like"/>
    <property type="match status" value="2"/>
</dbReference>
<dbReference type="OrthoDB" id="1413523at2"/>
<keyword evidence="2" id="KW-0812">Transmembrane</keyword>
<feature type="signal peptide" evidence="3">
    <location>
        <begin position="1"/>
        <end position="23"/>
    </location>
</feature>
<dbReference type="GO" id="GO:0003677">
    <property type="term" value="F:DNA binding"/>
    <property type="evidence" value="ECO:0007669"/>
    <property type="project" value="InterPro"/>
</dbReference>
<feature type="transmembrane region" description="Helical" evidence="2">
    <location>
        <begin position="383"/>
        <end position="403"/>
    </location>
</feature>
<keyword evidence="2" id="KW-1133">Transmembrane helix</keyword>
<dbReference type="RefSeq" id="WP_037438162.1">
    <property type="nucleotide sequence ID" value="NZ_JNFF01000017.1"/>
</dbReference>
<keyword evidence="1" id="KW-0175">Coiled coil</keyword>
<keyword evidence="5" id="KW-1185">Reference proteome</keyword>